<feature type="region of interest" description="Disordered" evidence="1">
    <location>
        <begin position="35"/>
        <end position="79"/>
    </location>
</feature>
<feature type="chain" id="PRO_5003277575" evidence="2">
    <location>
        <begin position="36"/>
        <end position="79"/>
    </location>
</feature>
<reference evidence="3" key="1">
    <citation type="journal article" date="2011" name="Plant Physiol.">
        <title>Comprehensive sequence analysis of 24,783 barley full-length cDNAs derived from 12 clone libraries.</title>
        <authorList>
            <person name="Matsumoto T."/>
            <person name="Tanaka T."/>
            <person name="Sakai H."/>
            <person name="Amano N."/>
            <person name="Kanamori H."/>
            <person name="Kurita K."/>
            <person name="Kikuta A."/>
            <person name="Kamiya K."/>
            <person name="Yamamoto M."/>
            <person name="Ikawa H."/>
            <person name="Fujii N."/>
            <person name="Hori K."/>
            <person name="Itoh T."/>
            <person name="Sato K."/>
        </authorList>
    </citation>
    <scope>NUCLEOTIDE SEQUENCE</scope>
    <source>
        <tissue evidence="3">Shoot and root</tissue>
    </source>
</reference>
<dbReference type="AlphaFoldDB" id="F2DUV6"/>
<protein>
    <submittedName>
        <fullName evidence="3">Predicted protein</fullName>
    </submittedName>
</protein>
<evidence type="ECO:0000256" key="2">
    <source>
        <dbReference type="SAM" id="SignalP"/>
    </source>
</evidence>
<sequence>MPSFRAPKTSSARGSRLELYRVLLAVALMGPVCLSARNEKEERNKGPSVSATGGLGSHANKTRADPQSVRSLACVTPKH</sequence>
<feature type="signal peptide" evidence="2">
    <location>
        <begin position="1"/>
        <end position="35"/>
    </location>
</feature>
<evidence type="ECO:0000313" key="3">
    <source>
        <dbReference type="EMBL" id="BAJ98877.1"/>
    </source>
</evidence>
<keyword evidence="2" id="KW-0732">Signal</keyword>
<proteinExistence type="evidence at transcript level"/>
<accession>F2DUV6</accession>
<name>F2DUV6_HORVV</name>
<dbReference type="EMBL" id="AK367674">
    <property type="protein sequence ID" value="BAJ98877.1"/>
    <property type="molecule type" value="mRNA"/>
</dbReference>
<organism evidence="3">
    <name type="scientific">Hordeum vulgare subsp. vulgare</name>
    <name type="common">Domesticated barley</name>
    <dbReference type="NCBI Taxonomy" id="112509"/>
    <lineage>
        <taxon>Eukaryota</taxon>
        <taxon>Viridiplantae</taxon>
        <taxon>Streptophyta</taxon>
        <taxon>Embryophyta</taxon>
        <taxon>Tracheophyta</taxon>
        <taxon>Spermatophyta</taxon>
        <taxon>Magnoliopsida</taxon>
        <taxon>Liliopsida</taxon>
        <taxon>Poales</taxon>
        <taxon>Poaceae</taxon>
        <taxon>BOP clade</taxon>
        <taxon>Pooideae</taxon>
        <taxon>Triticodae</taxon>
        <taxon>Triticeae</taxon>
        <taxon>Hordeinae</taxon>
        <taxon>Hordeum</taxon>
    </lineage>
</organism>
<evidence type="ECO:0000256" key="1">
    <source>
        <dbReference type="SAM" id="MobiDB-lite"/>
    </source>
</evidence>